<dbReference type="InterPro" id="IPR036390">
    <property type="entry name" value="WH_DNA-bd_sf"/>
</dbReference>
<dbReference type="Pfam" id="PF00126">
    <property type="entry name" value="HTH_1"/>
    <property type="match status" value="1"/>
</dbReference>
<evidence type="ECO:0000256" key="4">
    <source>
        <dbReference type="ARBA" id="ARBA00023163"/>
    </source>
</evidence>
<comment type="similarity">
    <text evidence="1">Belongs to the LysR transcriptional regulatory family.</text>
</comment>
<keyword evidence="7" id="KW-1185">Reference proteome</keyword>
<dbReference type="PANTHER" id="PTHR30537">
    <property type="entry name" value="HTH-TYPE TRANSCRIPTIONAL REGULATOR"/>
    <property type="match status" value="1"/>
</dbReference>
<organism evidence="6 7">
    <name type="scientific">Mesorhizobium muleiense</name>
    <dbReference type="NCBI Taxonomy" id="1004279"/>
    <lineage>
        <taxon>Bacteria</taxon>
        <taxon>Pseudomonadati</taxon>
        <taxon>Pseudomonadota</taxon>
        <taxon>Alphaproteobacteria</taxon>
        <taxon>Hyphomicrobiales</taxon>
        <taxon>Phyllobacteriaceae</taxon>
        <taxon>Mesorhizobium</taxon>
    </lineage>
</organism>
<dbReference type="Proteomes" id="UP000198894">
    <property type="component" value="Unassembled WGS sequence"/>
</dbReference>
<dbReference type="InterPro" id="IPR005119">
    <property type="entry name" value="LysR_subst-bd"/>
</dbReference>
<dbReference type="EMBL" id="FNEE01000004">
    <property type="protein sequence ID" value="SDJ05110.1"/>
    <property type="molecule type" value="Genomic_DNA"/>
</dbReference>
<dbReference type="InterPro" id="IPR058163">
    <property type="entry name" value="LysR-type_TF_proteobact-type"/>
</dbReference>
<protein>
    <submittedName>
        <fullName evidence="6">DNA-binding transcriptional regulator, LysR family</fullName>
    </submittedName>
</protein>
<reference evidence="7" key="1">
    <citation type="submission" date="2016-10" db="EMBL/GenBank/DDBJ databases">
        <authorList>
            <person name="Varghese N."/>
            <person name="Submissions S."/>
        </authorList>
    </citation>
    <scope>NUCLEOTIDE SEQUENCE [LARGE SCALE GENOMIC DNA]</scope>
    <source>
        <strain evidence="7">CGMCC 1.11022</strain>
    </source>
</reference>
<sequence>MNRTHLSQLAVLATVAQCGSFRGAAKELGIAPSAVSHAVSSLEARLGVRLLARSTRSVAPTEAGAQLLERLRPALSEIDLALESAVEARDRPAGNLRLTVPRTAAHLALTPRLGAFASAYPDIVLEIVIEDRFTDVVEGGFDAGVRLGESLQRDMIAVRIGPNLRGAVVGAPSYFATMPRPRHPHDLVGHRCIRFRFSSGILYRWEFEKDGEEIELAVQGPLILDEDHLIANAAADGAGLAFLFEDYVREALATGRLIRVLEDWCPPFDGFFAYYPSRRQMRPALRAFVDFFKIESRFVGASSAST</sequence>
<accession>A0A1G8QLZ1</accession>
<feature type="domain" description="HTH lysR-type" evidence="5">
    <location>
        <begin position="1"/>
        <end position="61"/>
    </location>
</feature>
<dbReference type="Pfam" id="PF03466">
    <property type="entry name" value="LysR_substrate"/>
    <property type="match status" value="1"/>
</dbReference>
<keyword evidence="4" id="KW-0804">Transcription</keyword>
<dbReference type="InterPro" id="IPR000847">
    <property type="entry name" value="LysR_HTH_N"/>
</dbReference>
<dbReference type="Gene3D" id="1.10.10.10">
    <property type="entry name" value="Winged helix-like DNA-binding domain superfamily/Winged helix DNA-binding domain"/>
    <property type="match status" value="1"/>
</dbReference>
<proteinExistence type="inferred from homology"/>
<dbReference type="Gene3D" id="3.40.190.290">
    <property type="match status" value="1"/>
</dbReference>
<evidence type="ECO:0000256" key="1">
    <source>
        <dbReference type="ARBA" id="ARBA00009437"/>
    </source>
</evidence>
<evidence type="ECO:0000256" key="3">
    <source>
        <dbReference type="ARBA" id="ARBA00023125"/>
    </source>
</evidence>
<evidence type="ECO:0000313" key="7">
    <source>
        <dbReference type="Proteomes" id="UP000198894"/>
    </source>
</evidence>
<dbReference type="FunFam" id="1.10.10.10:FF:000001">
    <property type="entry name" value="LysR family transcriptional regulator"/>
    <property type="match status" value="1"/>
</dbReference>
<dbReference type="RefSeq" id="WP_091592604.1">
    <property type="nucleotide sequence ID" value="NZ_FNEE01000004.1"/>
</dbReference>
<keyword evidence="3 6" id="KW-0238">DNA-binding</keyword>
<dbReference type="PROSITE" id="PS50931">
    <property type="entry name" value="HTH_LYSR"/>
    <property type="match status" value="1"/>
</dbReference>
<dbReference type="CDD" id="cd08474">
    <property type="entry name" value="PBP2_CrgA_like_5"/>
    <property type="match status" value="1"/>
</dbReference>
<dbReference type="GO" id="GO:0043565">
    <property type="term" value="F:sequence-specific DNA binding"/>
    <property type="evidence" value="ECO:0007669"/>
    <property type="project" value="TreeGrafter"/>
</dbReference>
<dbReference type="SUPFAM" id="SSF46785">
    <property type="entry name" value="Winged helix' DNA-binding domain"/>
    <property type="match status" value="1"/>
</dbReference>
<gene>
    <name evidence="6" type="ORF">SAMN05428953_10474</name>
</gene>
<dbReference type="SUPFAM" id="SSF53850">
    <property type="entry name" value="Periplasmic binding protein-like II"/>
    <property type="match status" value="1"/>
</dbReference>
<keyword evidence="2" id="KW-0805">Transcription regulation</keyword>
<dbReference type="PANTHER" id="PTHR30537:SF1">
    <property type="entry name" value="HTH-TYPE TRANSCRIPTIONAL REGULATOR PGRR"/>
    <property type="match status" value="1"/>
</dbReference>
<evidence type="ECO:0000256" key="2">
    <source>
        <dbReference type="ARBA" id="ARBA00023015"/>
    </source>
</evidence>
<dbReference type="InterPro" id="IPR036388">
    <property type="entry name" value="WH-like_DNA-bd_sf"/>
</dbReference>
<evidence type="ECO:0000259" key="5">
    <source>
        <dbReference type="PROSITE" id="PS50931"/>
    </source>
</evidence>
<name>A0A1G8QLZ1_9HYPH</name>
<dbReference type="GO" id="GO:0003700">
    <property type="term" value="F:DNA-binding transcription factor activity"/>
    <property type="evidence" value="ECO:0007669"/>
    <property type="project" value="InterPro"/>
</dbReference>
<dbReference type="GO" id="GO:0006351">
    <property type="term" value="P:DNA-templated transcription"/>
    <property type="evidence" value="ECO:0007669"/>
    <property type="project" value="TreeGrafter"/>
</dbReference>
<dbReference type="AlphaFoldDB" id="A0A1G8QLZ1"/>
<evidence type="ECO:0000313" key="6">
    <source>
        <dbReference type="EMBL" id="SDJ05110.1"/>
    </source>
</evidence>